<evidence type="ECO:0000313" key="4">
    <source>
        <dbReference type="Proteomes" id="UP000008810"/>
    </source>
</evidence>
<evidence type="ECO:0000313" key="3">
    <source>
        <dbReference type="EnsemblPlants" id="KQJ95960"/>
    </source>
</evidence>
<evidence type="ECO:0000313" key="2">
    <source>
        <dbReference type="EMBL" id="KQJ95960.1"/>
    </source>
</evidence>
<dbReference type="EnsemblPlants" id="KQJ95960">
    <property type="protein sequence ID" value="KQJ95960"/>
    <property type="gene ID" value="BRADI_3g19940v3"/>
</dbReference>
<name>A0A0Q3JCA2_BRADI</name>
<accession>A0A0Q3JCA2</accession>
<dbReference type="KEGG" id="bdi:100821820"/>
<dbReference type="RefSeq" id="XP_003571623.1">
    <property type="nucleotide sequence ID" value="XM_003571575.4"/>
</dbReference>
<dbReference type="GeneID" id="100821820"/>
<feature type="region of interest" description="Disordered" evidence="1">
    <location>
        <begin position="96"/>
        <end position="119"/>
    </location>
</feature>
<organism evidence="2">
    <name type="scientific">Brachypodium distachyon</name>
    <name type="common">Purple false brome</name>
    <name type="synonym">Trachynia distachya</name>
    <dbReference type="NCBI Taxonomy" id="15368"/>
    <lineage>
        <taxon>Eukaryota</taxon>
        <taxon>Viridiplantae</taxon>
        <taxon>Streptophyta</taxon>
        <taxon>Embryophyta</taxon>
        <taxon>Tracheophyta</taxon>
        <taxon>Spermatophyta</taxon>
        <taxon>Magnoliopsida</taxon>
        <taxon>Liliopsida</taxon>
        <taxon>Poales</taxon>
        <taxon>Poaceae</taxon>
        <taxon>BOP clade</taxon>
        <taxon>Pooideae</taxon>
        <taxon>Stipodae</taxon>
        <taxon>Brachypodieae</taxon>
        <taxon>Brachypodium</taxon>
    </lineage>
</organism>
<protein>
    <submittedName>
        <fullName evidence="2 3">Uncharacterized protein</fullName>
    </submittedName>
</protein>
<evidence type="ECO:0000256" key="1">
    <source>
        <dbReference type="SAM" id="MobiDB-lite"/>
    </source>
</evidence>
<dbReference type="ExpressionAtlas" id="A0A0Q3JCA2">
    <property type="expression patterns" value="baseline"/>
</dbReference>
<dbReference type="STRING" id="15368.A0A0Q3JCA2"/>
<dbReference type="AlphaFoldDB" id="A0A0Q3JCA2"/>
<proteinExistence type="predicted"/>
<dbReference type="Gramene" id="KQJ95960">
    <property type="protein sequence ID" value="KQJ95960"/>
    <property type="gene ID" value="BRADI_3g19940v3"/>
</dbReference>
<dbReference type="OrthoDB" id="657187at2759"/>
<gene>
    <name evidence="3" type="primary">LOC100821820</name>
    <name evidence="2" type="ORF">BRADI_3g19940v3</name>
</gene>
<dbReference type="Proteomes" id="UP000008810">
    <property type="component" value="Chromosome 3"/>
</dbReference>
<reference evidence="3" key="3">
    <citation type="submission" date="2018-08" db="UniProtKB">
        <authorList>
            <consortium name="EnsemblPlants"/>
        </authorList>
    </citation>
    <scope>IDENTIFICATION</scope>
    <source>
        <strain evidence="3">cv. Bd21</strain>
    </source>
</reference>
<reference evidence="2" key="2">
    <citation type="submission" date="2017-06" db="EMBL/GenBank/DDBJ databases">
        <title>WGS assembly of Brachypodium distachyon.</title>
        <authorList>
            <consortium name="The International Brachypodium Initiative"/>
            <person name="Lucas S."/>
            <person name="Harmon-Smith M."/>
            <person name="Lail K."/>
            <person name="Tice H."/>
            <person name="Grimwood J."/>
            <person name="Bruce D."/>
            <person name="Barry K."/>
            <person name="Shu S."/>
            <person name="Lindquist E."/>
            <person name="Wang M."/>
            <person name="Pitluck S."/>
            <person name="Vogel J.P."/>
            <person name="Garvin D.F."/>
            <person name="Mockler T.C."/>
            <person name="Schmutz J."/>
            <person name="Rokhsar D."/>
            <person name="Bevan M.W."/>
        </authorList>
    </citation>
    <scope>NUCLEOTIDE SEQUENCE</scope>
    <source>
        <strain evidence="2">Bd21</strain>
    </source>
</reference>
<dbReference type="PANTHER" id="PTHR33168">
    <property type="entry name" value="STRESS INDUCED PROTEIN-RELATED"/>
    <property type="match status" value="1"/>
</dbReference>
<keyword evidence="4" id="KW-1185">Reference proteome</keyword>
<sequence length="119" mass="13195">MAMEYNERRGGCFSCCFGGGEAGEGGAGERASRALRASSRWMRDRAGELPELVARVRRPRRKQQLAGEFRYDPISYALNFEEDGEEEEPFKYRAFSSRLPASPSPMPLRDAAAALGRGS</sequence>
<dbReference type="EMBL" id="CM000882">
    <property type="protein sequence ID" value="KQJ95960.1"/>
    <property type="molecule type" value="Genomic_DNA"/>
</dbReference>
<reference evidence="2 3" key="1">
    <citation type="journal article" date="2010" name="Nature">
        <title>Genome sequencing and analysis of the model grass Brachypodium distachyon.</title>
        <authorList>
            <consortium name="International Brachypodium Initiative"/>
        </authorList>
    </citation>
    <scope>NUCLEOTIDE SEQUENCE [LARGE SCALE GENOMIC DNA]</scope>
    <source>
        <strain evidence="2 3">Bd21</strain>
    </source>
</reference>